<gene>
    <name evidence="2" type="ORF">LCGC14_0438280</name>
</gene>
<feature type="region of interest" description="Disordered" evidence="1">
    <location>
        <begin position="178"/>
        <end position="218"/>
    </location>
</feature>
<sequence length="297" mass="31545">MSVIEQLEGLRNKRADSLVALQADAANLAKAVKQVDDAVLFLRGASDDLGRIGFAPEIAFGDGGKVSVTFMLPAVVSSPDDVTANGPDPVAEILQETTAQNESAAPPIADMDASPAVAEPEYKVGRWTDEELRMVTAAVANGKTCKEISVVLNRSEIGVGMKMQAIARKDAVPLVKKADKPAADKVPKSAVKPMQDEVKQKKRADSVPKVSEQSLSSEDRAVNTHLDAVGYSGGWSKIKDFEVLAGLVKGKAAALVADEMGVETGDVVTRFRALNTKVGDMGHQTRLLRILRMRAGV</sequence>
<comment type="caution">
    <text evidence="2">The sequence shown here is derived from an EMBL/GenBank/DDBJ whole genome shotgun (WGS) entry which is preliminary data.</text>
</comment>
<protein>
    <submittedName>
        <fullName evidence="2">Uncharacterized protein</fullName>
    </submittedName>
</protein>
<reference evidence="2" key="1">
    <citation type="journal article" date="2015" name="Nature">
        <title>Complex archaea that bridge the gap between prokaryotes and eukaryotes.</title>
        <authorList>
            <person name="Spang A."/>
            <person name="Saw J.H."/>
            <person name="Jorgensen S.L."/>
            <person name="Zaremba-Niedzwiedzka K."/>
            <person name="Martijn J."/>
            <person name="Lind A.E."/>
            <person name="van Eijk R."/>
            <person name="Schleper C."/>
            <person name="Guy L."/>
            <person name="Ettema T.J."/>
        </authorList>
    </citation>
    <scope>NUCLEOTIDE SEQUENCE</scope>
</reference>
<dbReference type="EMBL" id="LAZR01000420">
    <property type="protein sequence ID" value="KKN69728.1"/>
    <property type="molecule type" value="Genomic_DNA"/>
</dbReference>
<proteinExistence type="predicted"/>
<accession>A0A0F9VVG7</accession>
<evidence type="ECO:0000313" key="2">
    <source>
        <dbReference type="EMBL" id="KKN69728.1"/>
    </source>
</evidence>
<feature type="compositionally biased region" description="Basic and acidic residues" evidence="1">
    <location>
        <begin position="194"/>
        <end position="206"/>
    </location>
</feature>
<name>A0A0F9VVG7_9ZZZZ</name>
<feature type="compositionally biased region" description="Basic and acidic residues" evidence="1">
    <location>
        <begin position="178"/>
        <end position="187"/>
    </location>
</feature>
<dbReference type="AlphaFoldDB" id="A0A0F9VVG7"/>
<organism evidence="2">
    <name type="scientific">marine sediment metagenome</name>
    <dbReference type="NCBI Taxonomy" id="412755"/>
    <lineage>
        <taxon>unclassified sequences</taxon>
        <taxon>metagenomes</taxon>
        <taxon>ecological metagenomes</taxon>
    </lineage>
</organism>
<evidence type="ECO:0000256" key="1">
    <source>
        <dbReference type="SAM" id="MobiDB-lite"/>
    </source>
</evidence>